<dbReference type="InterPro" id="IPR004886">
    <property type="entry name" value="Glucanosyltransferase"/>
</dbReference>
<feature type="chain" id="PRO_5008810972" description="1,3-beta-glucanosyltransferase" evidence="10">
    <location>
        <begin position="24"/>
        <end position="517"/>
    </location>
</feature>
<dbReference type="AlphaFoldDB" id="A0A1C7MQF2"/>
<dbReference type="Pfam" id="PF07983">
    <property type="entry name" value="X8"/>
    <property type="match status" value="1"/>
</dbReference>
<reference evidence="12 13" key="1">
    <citation type="submission" date="2016-03" db="EMBL/GenBank/DDBJ databases">
        <title>Whole genome sequencing of Grifola frondosa 9006-11.</title>
        <authorList>
            <person name="Min B."/>
            <person name="Park H."/>
            <person name="Kim J.-G."/>
            <person name="Cho H."/>
            <person name="Oh Y.-L."/>
            <person name="Kong W.-S."/>
            <person name="Choi I.-G."/>
        </authorList>
    </citation>
    <scope>NUCLEOTIDE SEQUENCE [LARGE SCALE GENOMIC DNA]</scope>
    <source>
        <strain evidence="12 13">9006-11</strain>
    </source>
</reference>
<gene>
    <name evidence="12" type="primary">gel4</name>
    <name evidence="12" type="ORF">A0H81_00473</name>
</gene>
<comment type="subcellular location">
    <subcellularLocation>
        <location evidence="1">Cell envelope</location>
    </subcellularLocation>
    <subcellularLocation>
        <location evidence="10">Cell membrane</location>
        <topology evidence="10">Lipid-anchor</topology>
        <topology evidence="10">GPI-anchor</topology>
    </subcellularLocation>
    <subcellularLocation>
        <location evidence="2">Membrane</location>
        <topology evidence="2">Lipid-anchor</topology>
        <topology evidence="2">GPI-anchor</topology>
    </subcellularLocation>
</comment>
<dbReference type="PANTHER" id="PTHR31468:SF2">
    <property type="entry name" value="1,3-BETA-GLUCANOSYLTRANSFERASE GAS1"/>
    <property type="match status" value="1"/>
</dbReference>
<keyword evidence="6 10" id="KW-0472">Membrane</keyword>
<dbReference type="GO" id="GO:0031505">
    <property type="term" value="P:fungal-type cell wall organization"/>
    <property type="evidence" value="ECO:0007669"/>
    <property type="project" value="TreeGrafter"/>
</dbReference>
<keyword evidence="13" id="KW-1185">Reference proteome</keyword>
<evidence type="ECO:0000256" key="3">
    <source>
        <dbReference type="ARBA" id="ARBA00007528"/>
    </source>
</evidence>
<dbReference type="STRING" id="5627.A0A1C7MQF2"/>
<evidence type="ECO:0000256" key="6">
    <source>
        <dbReference type="ARBA" id="ARBA00023136"/>
    </source>
</evidence>
<dbReference type="GO" id="GO:0042124">
    <property type="term" value="F:1,3-beta-glucanosyltransferase activity"/>
    <property type="evidence" value="ECO:0007669"/>
    <property type="project" value="TreeGrafter"/>
</dbReference>
<proteinExistence type="inferred from homology"/>
<evidence type="ECO:0000313" key="12">
    <source>
        <dbReference type="EMBL" id="OBZ79073.1"/>
    </source>
</evidence>
<evidence type="ECO:0000256" key="1">
    <source>
        <dbReference type="ARBA" id="ARBA00004196"/>
    </source>
</evidence>
<dbReference type="OMA" id="QDHTECM"/>
<keyword evidence="5 10" id="KW-0732">Signal</keyword>
<dbReference type="EMBL" id="LUGG01000001">
    <property type="protein sequence ID" value="OBZ79073.1"/>
    <property type="molecule type" value="Genomic_DNA"/>
</dbReference>
<dbReference type="EC" id="2.4.1.-" evidence="10"/>
<evidence type="ECO:0000256" key="10">
    <source>
        <dbReference type="RuleBase" id="RU361209"/>
    </source>
</evidence>
<evidence type="ECO:0000256" key="5">
    <source>
        <dbReference type="ARBA" id="ARBA00022729"/>
    </source>
</evidence>
<comment type="caution">
    <text evidence="12">The sequence shown here is derived from an EMBL/GenBank/DDBJ whole genome shotgun (WGS) entry which is preliminary data.</text>
</comment>
<evidence type="ECO:0000256" key="2">
    <source>
        <dbReference type="ARBA" id="ARBA00004589"/>
    </source>
</evidence>
<evidence type="ECO:0000256" key="7">
    <source>
        <dbReference type="ARBA" id="ARBA00023157"/>
    </source>
</evidence>
<keyword evidence="4 10" id="KW-0336">GPI-anchor</keyword>
<keyword evidence="9 10" id="KW-0449">Lipoprotein</keyword>
<dbReference type="InterPro" id="IPR017853">
    <property type="entry name" value="GH"/>
</dbReference>
<dbReference type="GO" id="GO:0005886">
    <property type="term" value="C:plasma membrane"/>
    <property type="evidence" value="ECO:0007669"/>
    <property type="project" value="UniProtKB-SubCell"/>
</dbReference>
<keyword evidence="7" id="KW-1015">Disulfide bond</keyword>
<dbReference type="SUPFAM" id="SSF51445">
    <property type="entry name" value="(Trans)glycosidases"/>
    <property type="match status" value="1"/>
</dbReference>
<evidence type="ECO:0000313" key="13">
    <source>
        <dbReference type="Proteomes" id="UP000092993"/>
    </source>
</evidence>
<feature type="signal peptide" evidence="10">
    <location>
        <begin position="1"/>
        <end position="23"/>
    </location>
</feature>
<dbReference type="Pfam" id="PF03198">
    <property type="entry name" value="Glyco_hydro_72"/>
    <property type="match status" value="2"/>
</dbReference>
<protein>
    <recommendedName>
        <fullName evidence="10">1,3-beta-glucanosyltransferase</fullName>
        <ecNumber evidence="10">2.4.1.-</ecNumber>
    </recommendedName>
</protein>
<evidence type="ECO:0000256" key="9">
    <source>
        <dbReference type="ARBA" id="ARBA00023288"/>
    </source>
</evidence>
<dbReference type="Gene3D" id="1.20.58.1040">
    <property type="match status" value="1"/>
</dbReference>
<dbReference type="InterPro" id="IPR012946">
    <property type="entry name" value="X8"/>
</dbReference>
<dbReference type="PANTHER" id="PTHR31468">
    <property type="entry name" value="1,3-BETA-GLUCANOSYLTRANSFERASE GAS1"/>
    <property type="match status" value="1"/>
</dbReference>
<dbReference type="GO" id="GO:0071970">
    <property type="term" value="P:fungal-type cell wall (1-&gt;3)-beta-D-glucan biosynthetic process"/>
    <property type="evidence" value="ECO:0007669"/>
    <property type="project" value="TreeGrafter"/>
</dbReference>
<sequence>MYNLPRLATVIAGVAAFASGVHAIQNVTRTGRYLYTADGNRFFIKGIAYQEQGAISTDPNNPFLEPSNFTDPLIDGAACSRDLPFLQQLGVNAIRVYSVNSSLNHDACMSTFSNAGIYTIIDLALPVNGSIDRASPAWTTNLLDLYLNTINVFSKYDNVLAYNVGNEVVIDPTGTGAAAFIKAAARDVKSYLKSISSSALVGYAAIDGDSTWVDPLANYLDCDPSGSNSGDTSIDLFGLNNYEWLQRCGVLQRVRLHYLPPRLWTEVQALFSSPMTDIWSGGLAFSYFPATSSQGQFGIVNISSDGSTVTTGDDFSRLKTQYSEVSPPNSPTLSSAGPNTFSACPQENSTFLASSTLPPTPNDAACSCLESELSCQFTPKTTNTSGIVGTLLDTACSLLGGTGGSCAAISANGTTGTYGSVAFCDPEVKLSFVMSEYYEATGRLATSCDFSGNATVNSGAPSSGATAAVTSCLANPSATAGSSGSSNNKNGAVGLLGNPQAWWGLASRASSASWAVC</sequence>
<dbReference type="Gene3D" id="3.20.20.80">
    <property type="entry name" value="Glycosidases"/>
    <property type="match status" value="1"/>
</dbReference>
<evidence type="ECO:0000256" key="8">
    <source>
        <dbReference type="ARBA" id="ARBA00023180"/>
    </source>
</evidence>
<keyword evidence="8" id="KW-0325">Glycoprotein</keyword>
<feature type="domain" description="X8" evidence="11">
    <location>
        <begin position="373"/>
        <end position="474"/>
    </location>
</feature>
<comment type="function">
    <text evidence="10">Splits internally a 1,3-beta-glucan molecule and transfers the newly generated reducing end (the donor) to the non-reducing end of another 1,3-beta-glucan molecule (the acceptor) forming a 1,3-beta linkage, resulting in the elongation of 1,3-beta-glucan chains in the cell wall.</text>
</comment>
<organism evidence="12 13">
    <name type="scientific">Grifola frondosa</name>
    <name type="common">Maitake</name>
    <name type="synonym">Polyporus frondosus</name>
    <dbReference type="NCBI Taxonomy" id="5627"/>
    <lineage>
        <taxon>Eukaryota</taxon>
        <taxon>Fungi</taxon>
        <taxon>Dikarya</taxon>
        <taxon>Basidiomycota</taxon>
        <taxon>Agaricomycotina</taxon>
        <taxon>Agaricomycetes</taxon>
        <taxon>Polyporales</taxon>
        <taxon>Grifolaceae</taxon>
        <taxon>Grifola</taxon>
    </lineage>
</organism>
<dbReference type="OrthoDB" id="421038at2759"/>
<accession>A0A1C7MQF2</accession>
<dbReference type="GO" id="GO:0098552">
    <property type="term" value="C:side of membrane"/>
    <property type="evidence" value="ECO:0007669"/>
    <property type="project" value="UniProtKB-KW"/>
</dbReference>
<evidence type="ECO:0000256" key="4">
    <source>
        <dbReference type="ARBA" id="ARBA00022622"/>
    </source>
</evidence>
<comment type="similarity">
    <text evidence="3 10">Belongs to the glycosyl hydrolase 72 family.</text>
</comment>
<dbReference type="Proteomes" id="UP000092993">
    <property type="component" value="Unassembled WGS sequence"/>
</dbReference>
<keyword evidence="10 12" id="KW-0808">Transferase</keyword>
<evidence type="ECO:0000259" key="11">
    <source>
        <dbReference type="SMART" id="SM00768"/>
    </source>
</evidence>
<dbReference type="SMART" id="SM00768">
    <property type="entry name" value="X8"/>
    <property type="match status" value="1"/>
</dbReference>
<name>A0A1C7MQF2_GRIFR</name>